<dbReference type="Proteomes" id="UP000005510">
    <property type="component" value="Unassembled WGS sequence"/>
</dbReference>
<dbReference type="RefSeq" id="WP_008152220.1">
    <property type="nucleotide sequence ID" value="NZ_DS996456.1"/>
</dbReference>
<dbReference type="AlphaFoldDB" id="B7BFD7"/>
<evidence type="ECO:0000313" key="1">
    <source>
        <dbReference type="EMBL" id="EEC94809.1"/>
    </source>
</evidence>
<gene>
    <name evidence="1" type="ORF">PRABACTJOHN_03766</name>
</gene>
<reference evidence="1 2" key="2">
    <citation type="submission" date="2008-10" db="EMBL/GenBank/DDBJ databases">
        <authorList>
            <person name="Fulton L."/>
            <person name="Clifton S."/>
            <person name="Fulton B."/>
            <person name="Xu J."/>
            <person name="Minx P."/>
            <person name="Pepin K.H."/>
            <person name="Johnson M."/>
            <person name="Bhonagiri V."/>
            <person name="Nash W.E."/>
            <person name="Mardis E.R."/>
            <person name="Wilson R.K."/>
        </authorList>
    </citation>
    <scope>NUCLEOTIDE SEQUENCE [LARGE SCALE GENOMIC DNA]</scope>
    <source>
        <strain evidence="1 2">DSM 18315</strain>
    </source>
</reference>
<protein>
    <submittedName>
        <fullName evidence="1">Uncharacterized protein</fullName>
    </submittedName>
</protein>
<comment type="caution">
    <text evidence="1">The sequence shown here is derived from an EMBL/GenBank/DDBJ whole genome shotgun (WGS) entry which is preliminary data.</text>
</comment>
<reference evidence="1 2" key="1">
    <citation type="submission" date="2008-10" db="EMBL/GenBank/DDBJ databases">
        <title>Draft genome sequence of Parabacteroides johnsonii (DSM 18315).</title>
        <authorList>
            <person name="Sudarsanam P."/>
            <person name="Ley R."/>
            <person name="Guruge J."/>
            <person name="Turnbaugh P.J."/>
            <person name="Mahowald M."/>
            <person name="Liep D."/>
            <person name="Gordon J."/>
        </authorList>
    </citation>
    <scope>NUCLEOTIDE SEQUENCE [LARGE SCALE GENOMIC DNA]</scope>
    <source>
        <strain evidence="1 2">DSM 18315</strain>
    </source>
</reference>
<accession>B7BFD7</accession>
<sequence>MVDFDLVKFFKIEHIHFHMPSLGYGLACGEWSKIKISLYKISLHENVESITNYNLMKIKMKECLETINGIISDYVYGKIDAEGVKKRISEIDFSLCPLYSGDQHSQYCNLMNLCETLSNMIEPN</sequence>
<evidence type="ECO:0000313" key="2">
    <source>
        <dbReference type="Proteomes" id="UP000005510"/>
    </source>
</evidence>
<name>B7BFD7_9BACT</name>
<dbReference type="EMBL" id="ABYH01000383">
    <property type="protein sequence ID" value="EEC94809.1"/>
    <property type="molecule type" value="Genomic_DNA"/>
</dbReference>
<dbReference type="HOGENOM" id="CLU_2001653_0_0_10"/>
<organism evidence="1 2">
    <name type="scientific">Parabacteroides johnsonii DSM 18315</name>
    <dbReference type="NCBI Taxonomy" id="537006"/>
    <lineage>
        <taxon>Bacteria</taxon>
        <taxon>Pseudomonadati</taxon>
        <taxon>Bacteroidota</taxon>
        <taxon>Bacteroidia</taxon>
        <taxon>Bacteroidales</taxon>
        <taxon>Tannerellaceae</taxon>
        <taxon>Parabacteroides</taxon>
    </lineage>
</organism>
<proteinExistence type="predicted"/>